<protein>
    <submittedName>
        <fullName evidence="1">DUF3866 family protein</fullName>
    </submittedName>
</protein>
<dbReference type="EMBL" id="JAFFJS010000007">
    <property type="protein sequence ID" value="MBM9434169.1"/>
    <property type="molecule type" value="Genomic_DNA"/>
</dbReference>
<comment type="caution">
    <text evidence="1">The sequence shown here is derived from an EMBL/GenBank/DDBJ whole genome shotgun (WGS) entry which is preliminary data.</text>
</comment>
<organism evidence="1 2">
    <name type="scientific">Flaviflexus equikiangi</name>
    <dbReference type="NCBI Taxonomy" id="2758573"/>
    <lineage>
        <taxon>Bacteria</taxon>
        <taxon>Bacillati</taxon>
        <taxon>Actinomycetota</taxon>
        <taxon>Actinomycetes</taxon>
        <taxon>Actinomycetales</taxon>
        <taxon>Actinomycetaceae</taxon>
        <taxon>Flaviflexus</taxon>
    </lineage>
</organism>
<dbReference type="RefSeq" id="WP_204736376.1">
    <property type="nucleotide sequence ID" value="NZ_JACEXG010000007.1"/>
</dbReference>
<keyword evidence="2" id="KW-1185">Reference proteome</keyword>
<accession>A0ABS2THN0</accession>
<proteinExistence type="predicted"/>
<sequence>MTWRRGTISKPGRAWLGGAEWWVTIDGVEHLALAYTDLVGFLEVGDEVAVNTTATDRGLGTGGYALIVSASSLPEPRTGPGHIVKARYMPQQAMVMAVDEPDSPHYDILAAAEGLDGMPVVVADLHSALPAIVACATHDAPGIRIAYIHTDTAALPLAFSRTAAALRERGDITTITSGQSFGGDFESVNLHTALLAARHVIGADIAVVVQGPGNVGTGTAWGFSGTAVGEAINAINLLGGTAIATLRVSQADARPRHLGISHHSLTAYTRVALTPALVPITSENIDPDILAVIESRYPTLSGTGRLTLVEVDGIRAGLSSSAVPLRTMGRGLVDDYAAFAFAGAGGVLAAGLVAETSSPGAD</sequence>
<gene>
    <name evidence="1" type="ORF">JVW63_10735</name>
</gene>
<dbReference type="InterPro" id="IPR024479">
    <property type="entry name" value="DUF3866"/>
</dbReference>
<reference evidence="2" key="1">
    <citation type="submission" date="2021-02" db="EMBL/GenBank/DDBJ databases">
        <title>Leucobacter sp. CX169.</title>
        <authorList>
            <person name="Cheng Y."/>
        </authorList>
    </citation>
    <scope>NUCLEOTIDE SEQUENCE [LARGE SCALE GENOMIC DNA]</scope>
    <source>
        <strain evidence="2">JY899</strain>
    </source>
</reference>
<dbReference type="Proteomes" id="UP000705983">
    <property type="component" value="Unassembled WGS sequence"/>
</dbReference>
<evidence type="ECO:0000313" key="2">
    <source>
        <dbReference type="Proteomes" id="UP000705983"/>
    </source>
</evidence>
<name>A0ABS2THN0_9ACTO</name>
<evidence type="ECO:0000313" key="1">
    <source>
        <dbReference type="EMBL" id="MBM9434169.1"/>
    </source>
</evidence>
<dbReference type="Pfam" id="PF12982">
    <property type="entry name" value="DUF3866"/>
    <property type="match status" value="1"/>
</dbReference>